<accession>A0A5A7N2R0</accession>
<reference evidence="2 3" key="1">
    <citation type="submission" date="2019-09" db="EMBL/GenBank/DDBJ databases">
        <title>NBRP : Genome information of microbial organism related human and environment.</title>
        <authorList>
            <person name="Hattori M."/>
            <person name="Oshima K."/>
            <person name="Inaba H."/>
            <person name="Suda W."/>
            <person name="Sakamoto M."/>
            <person name="Iino T."/>
            <person name="Kitahara M."/>
            <person name="Oshida Y."/>
            <person name="Iida T."/>
            <person name="Kudo T."/>
            <person name="Itoh T."/>
            <person name="Ohkuma M."/>
        </authorList>
    </citation>
    <scope>NUCLEOTIDE SEQUENCE [LARGE SCALE GENOMIC DNA]</scope>
    <source>
        <strain evidence="2 3">Q-1</strain>
    </source>
</reference>
<dbReference type="Gene3D" id="3.40.50.720">
    <property type="entry name" value="NAD(P)-binding Rossmann-like Domain"/>
    <property type="match status" value="1"/>
</dbReference>
<name>A0A5A7N2R0_9PROT</name>
<dbReference type="EMBL" id="BKCN01000001">
    <property type="protein sequence ID" value="GER02563.1"/>
    <property type="molecule type" value="Genomic_DNA"/>
</dbReference>
<dbReference type="InterPro" id="IPR029903">
    <property type="entry name" value="RmlD-like-bd"/>
</dbReference>
<dbReference type="InterPro" id="IPR051207">
    <property type="entry name" value="ComplexI_NDUFA9_subunit"/>
</dbReference>
<protein>
    <submittedName>
        <fullName evidence="2">3-beta-hydroxy-Delta(5)-steroid dehydrogenase</fullName>
    </submittedName>
</protein>
<dbReference type="CDD" id="cd05271">
    <property type="entry name" value="NDUFA9_like_SDR_a"/>
    <property type="match status" value="1"/>
</dbReference>
<evidence type="ECO:0000313" key="3">
    <source>
        <dbReference type="Proteomes" id="UP000324996"/>
    </source>
</evidence>
<dbReference type="AlphaFoldDB" id="A0A5A7N2R0"/>
<feature type="domain" description="RmlD-like substrate binding" evidence="1">
    <location>
        <begin position="91"/>
        <end position="179"/>
    </location>
</feature>
<evidence type="ECO:0000313" key="2">
    <source>
        <dbReference type="EMBL" id="GER02563.1"/>
    </source>
</evidence>
<dbReference type="GO" id="GO:0044877">
    <property type="term" value="F:protein-containing complex binding"/>
    <property type="evidence" value="ECO:0007669"/>
    <property type="project" value="TreeGrafter"/>
</dbReference>
<sequence>MAVRHPDNAYFLKPLGEMGQIHAVPADLTNAPSIKAALAGSDIAINLVGILSQSGRQRFDLVQAKGAGLIARTAAELGISDLVHLSAIGADAASPSLYAISKAQGEQAVRDAFPKAHILRPSLVFGPDDAFTNRFAALAKKLPFMPVIAGETRFQPVYVGDVADAVLAALRQPAPEKATLHELGGPKIYSFRALLGMILHYSGQKRPLLDIPMPLARLQASFLQYLPSPPLTPDQLLMLQQDNIVHENTPGLRDLGISPTAAEAILPGYLDLYAPQGRFTRPRNQ</sequence>
<comment type="caution">
    <text evidence="2">The sequence shown here is derived from an EMBL/GenBank/DDBJ whole genome shotgun (WGS) entry which is preliminary data.</text>
</comment>
<dbReference type="SUPFAM" id="SSF51735">
    <property type="entry name" value="NAD(P)-binding Rossmann-fold domains"/>
    <property type="match status" value="1"/>
</dbReference>
<dbReference type="InterPro" id="IPR036291">
    <property type="entry name" value="NAD(P)-bd_dom_sf"/>
</dbReference>
<dbReference type="Pfam" id="PF04321">
    <property type="entry name" value="RmlD_sub_bind"/>
    <property type="match status" value="1"/>
</dbReference>
<gene>
    <name evidence="2" type="ORF">JCM17846_02450</name>
</gene>
<organism evidence="2 3">
    <name type="scientific">Iodidimonas nitroreducens</name>
    <dbReference type="NCBI Taxonomy" id="1236968"/>
    <lineage>
        <taxon>Bacteria</taxon>
        <taxon>Pseudomonadati</taxon>
        <taxon>Pseudomonadota</taxon>
        <taxon>Alphaproteobacteria</taxon>
        <taxon>Iodidimonadales</taxon>
        <taxon>Iodidimonadaceae</taxon>
        <taxon>Iodidimonas</taxon>
    </lineage>
</organism>
<dbReference type="PANTHER" id="PTHR12126">
    <property type="entry name" value="NADH-UBIQUINONE OXIDOREDUCTASE 39 KDA SUBUNIT-RELATED"/>
    <property type="match status" value="1"/>
</dbReference>
<dbReference type="Proteomes" id="UP000324996">
    <property type="component" value="Unassembled WGS sequence"/>
</dbReference>
<evidence type="ECO:0000259" key="1">
    <source>
        <dbReference type="Pfam" id="PF04321"/>
    </source>
</evidence>
<keyword evidence="3" id="KW-1185">Reference proteome</keyword>
<dbReference type="PANTHER" id="PTHR12126:SF11">
    <property type="entry name" value="NADH DEHYDROGENASE [UBIQUINONE] 1 ALPHA SUBCOMPLEX SUBUNIT 9, MITOCHONDRIAL"/>
    <property type="match status" value="1"/>
</dbReference>
<proteinExistence type="predicted"/>